<evidence type="ECO:0008006" key="6">
    <source>
        <dbReference type="Google" id="ProtNLM"/>
    </source>
</evidence>
<dbReference type="Gene3D" id="1.10.167.10">
    <property type="entry name" value="Regulator of G-protein Signalling 4, domain 2"/>
    <property type="match status" value="1"/>
</dbReference>
<dbReference type="PANTHER" id="PTHR22775">
    <property type="entry name" value="SORTING NEXIN"/>
    <property type="match status" value="1"/>
</dbReference>
<protein>
    <recommendedName>
        <fullName evidence="6">Sorting nexin-25</fullName>
    </recommendedName>
</protein>
<dbReference type="SUPFAM" id="SSF48097">
    <property type="entry name" value="Regulator of G-protein signaling, RGS"/>
    <property type="match status" value="1"/>
</dbReference>
<dbReference type="Pfam" id="PF08628">
    <property type="entry name" value="Nexin_C"/>
    <property type="match status" value="1"/>
</dbReference>
<dbReference type="PROSITE" id="PS50132">
    <property type="entry name" value="RGS"/>
    <property type="match status" value="1"/>
</dbReference>
<evidence type="ECO:0000259" key="2">
    <source>
        <dbReference type="PROSITE" id="PS50132"/>
    </source>
</evidence>
<reference evidence="4" key="1">
    <citation type="journal article" date="2020" name="J Insects Food Feed">
        <title>The yellow mealworm (Tenebrio molitor) genome: a resource for the emerging insects as food and feed industry.</title>
        <authorList>
            <person name="Eriksson T."/>
            <person name="Andere A."/>
            <person name="Kelstrup H."/>
            <person name="Emery V."/>
            <person name="Picard C."/>
        </authorList>
    </citation>
    <scope>NUCLEOTIDE SEQUENCE</scope>
    <source>
        <strain evidence="4">Stoneville</strain>
        <tissue evidence="4">Whole head</tissue>
    </source>
</reference>
<dbReference type="EMBL" id="JABDTM020025032">
    <property type="protein sequence ID" value="KAH0813696.1"/>
    <property type="molecule type" value="Genomic_DNA"/>
</dbReference>
<dbReference type="InterPro" id="IPR036305">
    <property type="entry name" value="RGS_sf"/>
</dbReference>
<dbReference type="GO" id="GO:0035091">
    <property type="term" value="F:phosphatidylinositol binding"/>
    <property type="evidence" value="ECO:0007669"/>
    <property type="project" value="InterPro"/>
</dbReference>
<feature type="domain" description="PX" evidence="3">
    <location>
        <begin position="277"/>
        <end position="399"/>
    </location>
</feature>
<feature type="domain" description="RGS" evidence="2">
    <location>
        <begin position="55"/>
        <end position="170"/>
    </location>
</feature>
<dbReference type="Gene3D" id="3.30.1520.10">
    <property type="entry name" value="Phox-like domain"/>
    <property type="match status" value="1"/>
</dbReference>
<dbReference type="Pfam" id="PF00787">
    <property type="entry name" value="PX"/>
    <property type="match status" value="1"/>
</dbReference>
<dbReference type="Pfam" id="PF00615">
    <property type="entry name" value="RGS"/>
    <property type="match status" value="1"/>
</dbReference>
<dbReference type="AlphaFoldDB" id="A0A8J6LHL9"/>
<dbReference type="InterPro" id="IPR016137">
    <property type="entry name" value="RGS"/>
</dbReference>
<dbReference type="PANTHER" id="PTHR22775:SF48">
    <property type="entry name" value="SORTING NEXIN-25"/>
    <property type="match status" value="1"/>
</dbReference>
<dbReference type="Proteomes" id="UP000719412">
    <property type="component" value="Unassembled WGS sequence"/>
</dbReference>
<evidence type="ECO:0000313" key="5">
    <source>
        <dbReference type="Proteomes" id="UP000719412"/>
    </source>
</evidence>
<dbReference type="SUPFAM" id="SSF64268">
    <property type="entry name" value="PX domain"/>
    <property type="match status" value="1"/>
</dbReference>
<dbReference type="SMART" id="SM00312">
    <property type="entry name" value="PX"/>
    <property type="match status" value="1"/>
</dbReference>
<evidence type="ECO:0000256" key="1">
    <source>
        <dbReference type="SAM" id="Coils"/>
    </source>
</evidence>
<evidence type="ECO:0000313" key="4">
    <source>
        <dbReference type="EMBL" id="KAH0813696.1"/>
    </source>
</evidence>
<dbReference type="InterPro" id="IPR013937">
    <property type="entry name" value="Sorting_nexin_C"/>
</dbReference>
<dbReference type="CDD" id="cd08720">
    <property type="entry name" value="RGS_SNX25"/>
    <property type="match status" value="1"/>
</dbReference>
<keyword evidence="5" id="KW-1185">Reference proteome</keyword>
<comment type="caution">
    <text evidence="4">The sequence shown here is derived from an EMBL/GenBank/DDBJ whole genome shotgun (WGS) entry which is preliminary data.</text>
</comment>
<accession>A0A8J6LHL9</accession>
<feature type="coiled-coil region" evidence="1">
    <location>
        <begin position="210"/>
        <end position="265"/>
    </location>
</feature>
<sequence>MASAGVNKSDINAAKKLRKYINQLTVAKKECEKRLASFGWELGYQFADDFKKTLPLSSILEHVLGRKYLSQFLETLASQDLVRYWTAVEELRNAHRKNWHQLGAEIFYTFIRNPTSEIKVDKNTRKRMEAFLLGDKGPEVFYEVQCQVVQTLEDKYYQSFLMSDYYKEMVSAMEKEDDISDIDRSFEDRQLSGDSLSSVDSTNLNVGDHSNYAKQKLDQLEERLHNKSQALQALRLSLRPESKVLSKLEKEVEWLQGERRQLEAHLTRTEVWGENLGKWRTVVQSAEVPDEREPLQFVLVVHMAEEAEGEESISTGWVVCRSLTQFQELHRKLRPLCSEIRALELPSNTFKFLFGKTDKGSLEKAKQQIQKYLDFILNDDKLNQSEAVYSFLSPSSDHLKHSTPSPKKSRFSFSTLFKSSGSEQSRDSASMLKESEEEDISQCLDAPAATDTVEFVKLNGHHGKFYDDSKDTIAEPSYALLSELFDMRGVFKYLRKTLIGFVQVTYGRNINRQIHETISWWFSEQMLHYYITLVLKNFWPGGSLASPNPVRTVDEKIRTAREAQELFVNNVPELLTTLVGTTAAKNGAKKVFDAFQEKNMNKQLLYEMFEILMDAAFPEIS</sequence>
<reference evidence="4" key="2">
    <citation type="submission" date="2021-08" db="EMBL/GenBank/DDBJ databases">
        <authorList>
            <person name="Eriksson T."/>
        </authorList>
    </citation>
    <scope>NUCLEOTIDE SEQUENCE</scope>
    <source>
        <strain evidence="4">Stoneville</strain>
        <tissue evidence="4">Whole head</tissue>
    </source>
</reference>
<dbReference type="InterPro" id="IPR044926">
    <property type="entry name" value="RGS_subdomain_2"/>
</dbReference>
<dbReference type="PROSITE" id="PS50195">
    <property type="entry name" value="PX"/>
    <property type="match status" value="1"/>
</dbReference>
<dbReference type="InterPro" id="IPR036871">
    <property type="entry name" value="PX_dom_sf"/>
</dbReference>
<organism evidence="4 5">
    <name type="scientific">Tenebrio molitor</name>
    <name type="common">Yellow mealworm beetle</name>
    <dbReference type="NCBI Taxonomy" id="7067"/>
    <lineage>
        <taxon>Eukaryota</taxon>
        <taxon>Metazoa</taxon>
        <taxon>Ecdysozoa</taxon>
        <taxon>Arthropoda</taxon>
        <taxon>Hexapoda</taxon>
        <taxon>Insecta</taxon>
        <taxon>Pterygota</taxon>
        <taxon>Neoptera</taxon>
        <taxon>Endopterygota</taxon>
        <taxon>Coleoptera</taxon>
        <taxon>Polyphaga</taxon>
        <taxon>Cucujiformia</taxon>
        <taxon>Tenebrionidae</taxon>
        <taxon>Tenebrio</taxon>
    </lineage>
</organism>
<dbReference type="InterPro" id="IPR001683">
    <property type="entry name" value="PX_dom"/>
</dbReference>
<gene>
    <name evidence="4" type="ORF">GEV33_009094</name>
</gene>
<dbReference type="SMART" id="SM00315">
    <property type="entry name" value="RGS"/>
    <property type="match status" value="1"/>
</dbReference>
<name>A0A8J6LHL9_TENMO</name>
<proteinExistence type="predicted"/>
<keyword evidence="1" id="KW-0175">Coiled coil</keyword>
<evidence type="ECO:0000259" key="3">
    <source>
        <dbReference type="PROSITE" id="PS50195"/>
    </source>
</evidence>